<feature type="signal peptide" evidence="1">
    <location>
        <begin position="1"/>
        <end position="16"/>
    </location>
</feature>
<name>A0A7F8QKZ2_LEPWE</name>
<keyword evidence="2" id="KW-1185">Reference proteome</keyword>
<proteinExistence type="predicted"/>
<evidence type="ECO:0000313" key="2">
    <source>
        <dbReference type="Proteomes" id="UP000245341"/>
    </source>
</evidence>
<feature type="chain" id="PRO_5028969758" evidence="1">
    <location>
        <begin position="17"/>
        <end position="83"/>
    </location>
</feature>
<protein>
    <submittedName>
        <fullName evidence="3">Alpha-ketoglutarate-dependent dioxygenase alkB homolog 6 isoform X2</fullName>
    </submittedName>
</protein>
<dbReference type="RefSeq" id="XP_030881869.1">
    <property type="nucleotide sequence ID" value="XM_031026009.1"/>
</dbReference>
<keyword evidence="1" id="KW-0732">Signal</keyword>
<reference evidence="3" key="1">
    <citation type="submission" date="2025-08" db="UniProtKB">
        <authorList>
            <consortium name="RefSeq"/>
        </authorList>
    </citation>
    <scope>IDENTIFICATION</scope>
    <source>
        <tissue evidence="3">Liver</tissue>
    </source>
</reference>
<dbReference type="CTD" id="84964"/>
<gene>
    <name evidence="3" type="primary">ALKBH6</name>
</gene>
<keyword evidence="3" id="KW-0560">Oxidoreductase</keyword>
<dbReference type="GeneID" id="115940290"/>
<dbReference type="GO" id="GO:0051213">
    <property type="term" value="F:dioxygenase activity"/>
    <property type="evidence" value="ECO:0007669"/>
    <property type="project" value="UniProtKB-KW"/>
</dbReference>
<dbReference type="Proteomes" id="UP000245341">
    <property type="component" value="Unplaced"/>
</dbReference>
<evidence type="ECO:0000256" key="1">
    <source>
        <dbReference type="SAM" id="SignalP"/>
    </source>
</evidence>
<dbReference type="AlphaFoldDB" id="A0A7F8QKZ2"/>
<evidence type="ECO:0000313" key="3">
    <source>
        <dbReference type="RefSeq" id="XP_030881869.1"/>
    </source>
</evidence>
<keyword evidence="3" id="KW-0223">Dioxygenase</keyword>
<organism evidence="2 3">
    <name type="scientific">Leptonychotes weddellii</name>
    <name type="common">Weddell seal</name>
    <name type="synonym">Otaria weddellii</name>
    <dbReference type="NCBI Taxonomy" id="9713"/>
    <lineage>
        <taxon>Eukaryota</taxon>
        <taxon>Metazoa</taxon>
        <taxon>Chordata</taxon>
        <taxon>Craniata</taxon>
        <taxon>Vertebrata</taxon>
        <taxon>Euteleostomi</taxon>
        <taxon>Mammalia</taxon>
        <taxon>Eutheria</taxon>
        <taxon>Laurasiatheria</taxon>
        <taxon>Carnivora</taxon>
        <taxon>Caniformia</taxon>
        <taxon>Pinnipedia</taxon>
        <taxon>Phocidae</taxon>
        <taxon>Monachinae</taxon>
        <taxon>Lobodontini</taxon>
        <taxon>Leptonychotes</taxon>
    </lineage>
</organism>
<accession>A0A7F8QKZ2</accession>
<sequence length="83" mass="9445">MGRCGWSLGQWGSVLGALCRLAFEMLRTRVLETKTGCMELVSMEDQDARVPALEPFRVEQEEEEYLLRQDLLGPVRKSLSQEA</sequence>